<dbReference type="EMBL" id="CAJFDI010000005">
    <property type="protein sequence ID" value="CAD5232307.1"/>
    <property type="molecule type" value="Genomic_DNA"/>
</dbReference>
<gene>
    <name evidence="5" type="ORF">BXYJ_LOCUS12398</name>
</gene>
<proteinExistence type="inferred from homology"/>
<evidence type="ECO:0000259" key="3">
    <source>
        <dbReference type="Pfam" id="PF05161"/>
    </source>
</evidence>
<dbReference type="EMBL" id="CAJFCV020000005">
    <property type="protein sequence ID" value="CAG9124505.1"/>
    <property type="molecule type" value="Genomic_DNA"/>
</dbReference>
<dbReference type="GO" id="GO:0008887">
    <property type="term" value="F:glycerate kinase activity"/>
    <property type="evidence" value="ECO:0007669"/>
    <property type="project" value="InterPro"/>
</dbReference>
<dbReference type="InterPro" id="IPR037035">
    <property type="entry name" value="GK-like_C_sf"/>
</dbReference>
<evidence type="ECO:0000256" key="2">
    <source>
        <dbReference type="SAM" id="Phobius"/>
    </source>
</evidence>
<feature type="transmembrane region" description="Helical" evidence="2">
    <location>
        <begin position="143"/>
        <end position="165"/>
    </location>
</feature>
<dbReference type="SMR" id="A0A1I7RP34"/>
<dbReference type="Proteomes" id="UP000659654">
    <property type="component" value="Unassembled WGS sequence"/>
</dbReference>
<evidence type="ECO:0000313" key="6">
    <source>
        <dbReference type="Proteomes" id="UP000095284"/>
    </source>
</evidence>
<dbReference type="Pfam" id="PF05161">
    <property type="entry name" value="MOFRL"/>
    <property type="match status" value="1"/>
</dbReference>
<dbReference type="Pfam" id="PF13660">
    <property type="entry name" value="DUF4147"/>
    <property type="match status" value="1"/>
</dbReference>
<comment type="similarity">
    <text evidence="1">Belongs to the glycerate kinase type-2 family.</text>
</comment>
<dbReference type="Gene3D" id="3.40.50.10180">
    <property type="entry name" value="Glycerate kinase, MOFRL-like N-terminal domain"/>
    <property type="match status" value="1"/>
</dbReference>
<dbReference type="Proteomes" id="UP000095284">
    <property type="component" value="Unplaced"/>
</dbReference>
<evidence type="ECO:0000313" key="7">
    <source>
        <dbReference type="Proteomes" id="UP000659654"/>
    </source>
</evidence>
<evidence type="ECO:0000259" key="4">
    <source>
        <dbReference type="Pfam" id="PF13660"/>
    </source>
</evidence>
<evidence type="ECO:0000313" key="8">
    <source>
        <dbReference type="WBParaSite" id="BXY_0247400.1"/>
    </source>
</evidence>
<keyword evidence="7" id="KW-1185">Reference proteome</keyword>
<dbReference type="PANTHER" id="PTHR12227:SF0">
    <property type="entry name" value="GLYCERATE KINASE"/>
    <property type="match status" value="1"/>
</dbReference>
<organism evidence="6 8">
    <name type="scientific">Bursaphelenchus xylophilus</name>
    <name type="common">Pinewood nematode worm</name>
    <name type="synonym">Aphelenchoides xylophilus</name>
    <dbReference type="NCBI Taxonomy" id="6326"/>
    <lineage>
        <taxon>Eukaryota</taxon>
        <taxon>Metazoa</taxon>
        <taxon>Ecdysozoa</taxon>
        <taxon>Nematoda</taxon>
        <taxon>Chromadorea</taxon>
        <taxon>Rhabditida</taxon>
        <taxon>Tylenchina</taxon>
        <taxon>Tylenchomorpha</taxon>
        <taxon>Aphelenchoidea</taxon>
        <taxon>Aphelenchoididae</taxon>
        <taxon>Bursaphelenchus</taxon>
    </lineage>
</organism>
<dbReference type="WBParaSite" id="BXY_0247400.1">
    <property type="protein sequence ID" value="BXY_0247400.1"/>
    <property type="gene ID" value="BXY_0247400"/>
</dbReference>
<keyword evidence="2" id="KW-0472">Membrane</keyword>
<accession>A0A1I7RP34</accession>
<dbReference type="OrthoDB" id="44918at2759"/>
<feature type="domain" description="MOFRL" evidence="3">
    <location>
        <begin position="351"/>
        <end position="468"/>
    </location>
</feature>
<sequence length="475" mass="51784">MSIFTRLEKKKRPAMMNQMAQNCLQAFRQVLVEVSPTNVVKKALILNGDVLRVRNCTYQLNNNVKLVGVGKAAHDMIVGAEHVLGGHVQEGIAAVPIGTKVSPGLKTRFLQGAKDNLPDQASLDNTQEIIKFIENCDHKADKIFLFLISGGASALLSAPVAGITLEDKYQTIRLMASHGLDIKEMNTVRIALSEVKGGGLARKLGPAKGISLIMSDIVGGEIDKVGSGPTVLQSRNLTEAARILDTRGLWDQLPSTVREALQKPEKILSDDGIQIQNELISDNQLLLQSIKSNLEGQGIPTVIVNHALEGNAKNVGEKFAEFVEKWDNGNEIKPPFGQFNLKIQPGGASLALLYGGETTVSFPKILEKENPKGGRNQEMVLAFLYYLKKSKMLQEKRFVFMSLGSDGQDGPTDATGAYICSEDITAEGCDEDEIEFCLDNKNSYEFWSNFLGGDRLVKTGKTGNNLMDVQLLILA</sequence>
<reference evidence="5" key="2">
    <citation type="submission" date="2020-09" db="EMBL/GenBank/DDBJ databases">
        <authorList>
            <person name="Kikuchi T."/>
        </authorList>
    </citation>
    <scope>NUCLEOTIDE SEQUENCE</scope>
    <source>
        <strain evidence="5">Ka4C1</strain>
    </source>
</reference>
<dbReference type="Proteomes" id="UP000582659">
    <property type="component" value="Unassembled WGS sequence"/>
</dbReference>
<name>A0A1I7RP34_BURXY</name>
<dbReference type="AlphaFoldDB" id="A0A1I7RP34"/>
<keyword evidence="2" id="KW-0812">Transmembrane</keyword>
<dbReference type="PANTHER" id="PTHR12227">
    <property type="entry name" value="GLYCERATE KINASE"/>
    <property type="match status" value="1"/>
</dbReference>
<dbReference type="SUPFAM" id="SSF82544">
    <property type="entry name" value="GckA/TtuD-like"/>
    <property type="match status" value="1"/>
</dbReference>
<dbReference type="InterPro" id="IPR039760">
    <property type="entry name" value="MOFRL_protein"/>
</dbReference>
<dbReference type="Gene3D" id="3.40.1480.10">
    <property type="entry name" value="MOFRL domain"/>
    <property type="match status" value="1"/>
</dbReference>
<dbReference type="InterPro" id="IPR038614">
    <property type="entry name" value="GK_N_sf"/>
</dbReference>
<protein>
    <submittedName>
        <fullName evidence="5">(pine wood nematode) hypothetical protein</fullName>
    </submittedName>
</protein>
<feature type="domain" description="MOFRL-associated" evidence="4">
    <location>
        <begin position="24"/>
        <end position="262"/>
    </location>
</feature>
<dbReference type="eggNOG" id="KOG3935">
    <property type="taxonomic scope" value="Eukaryota"/>
</dbReference>
<dbReference type="GO" id="GO:0005737">
    <property type="term" value="C:cytoplasm"/>
    <property type="evidence" value="ECO:0007669"/>
    <property type="project" value="TreeGrafter"/>
</dbReference>
<reference evidence="8" key="1">
    <citation type="submission" date="2016-11" db="UniProtKB">
        <authorList>
            <consortium name="WormBaseParasite"/>
        </authorList>
    </citation>
    <scope>IDENTIFICATION</scope>
</reference>
<dbReference type="InterPro" id="IPR007835">
    <property type="entry name" value="MOFRL"/>
</dbReference>
<evidence type="ECO:0000256" key="1">
    <source>
        <dbReference type="ARBA" id="ARBA00005393"/>
    </source>
</evidence>
<evidence type="ECO:0000313" key="5">
    <source>
        <dbReference type="EMBL" id="CAD5232307.1"/>
    </source>
</evidence>
<dbReference type="InterPro" id="IPR025286">
    <property type="entry name" value="MOFRL_assoc_dom"/>
</dbReference>
<keyword evidence="2" id="KW-1133">Transmembrane helix</keyword>